<comment type="caution">
    <text evidence="1">The sequence shown here is derived from an EMBL/GenBank/DDBJ whole genome shotgun (WGS) entry which is preliminary data.</text>
</comment>
<reference evidence="1" key="1">
    <citation type="submission" date="2021-05" db="EMBL/GenBank/DDBJ databases">
        <authorList>
            <person name="Pan Q."/>
            <person name="Jouanno E."/>
            <person name="Zahm M."/>
            <person name="Klopp C."/>
            <person name="Cabau C."/>
            <person name="Louis A."/>
            <person name="Berthelot C."/>
            <person name="Parey E."/>
            <person name="Roest Crollius H."/>
            <person name="Montfort J."/>
            <person name="Robinson-Rechavi M."/>
            <person name="Bouchez O."/>
            <person name="Lampietro C."/>
            <person name="Lopez Roques C."/>
            <person name="Donnadieu C."/>
            <person name="Postlethwait J."/>
            <person name="Bobe J."/>
            <person name="Dillon D."/>
            <person name="Chandos A."/>
            <person name="von Hippel F."/>
            <person name="Guiguen Y."/>
        </authorList>
    </citation>
    <scope>NUCLEOTIDE SEQUENCE</scope>
    <source>
        <strain evidence="1">YG-Jan2019</strain>
    </source>
</reference>
<dbReference type="EMBL" id="CM055740">
    <property type="protein sequence ID" value="KAJ8002612.1"/>
    <property type="molecule type" value="Genomic_DNA"/>
</dbReference>
<evidence type="ECO:0000313" key="2">
    <source>
        <dbReference type="Proteomes" id="UP001157502"/>
    </source>
</evidence>
<dbReference type="Proteomes" id="UP001157502">
    <property type="component" value="Chromosome 13"/>
</dbReference>
<proteinExistence type="predicted"/>
<sequence length="164" mass="18057">MTSLPFKEAITSQITSALLSPRADPNCSRNGQKRNGRRRESRDEVGIHAAIPSAPLCQTGSIKKCFQKPVLGGCCGITVTSGGDSLLPRDQFLGFRESTFLRKDEPHDGFTMIHFVYSTARGVAEQASLFNSDVNSRGRLIIDDLMRRGEIHPGRGWNVRPSLL</sequence>
<name>A0ACC2GG71_DALPE</name>
<keyword evidence="2" id="KW-1185">Reference proteome</keyword>
<gene>
    <name evidence="1" type="ORF">DPEC_G00160700</name>
</gene>
<evidence type="ECO:0000313" key="1">
    <source>
        <dbReference type="EMBL" id="KAJ8002612.1"/>
    </source>
</evidence>
<accession>A0ACC2GG71</accession>
<protein>
    <submittedName>
        <fullName evidence="1">Uncharacterized protein</fullName>
    </submittedName>
</protein>
<organism evidence="1 2">
    <name type="scientific">Dallia pectoralis</name>
    <name type="common">Alaska blackfish</name>
    <dbReference type="NCBI Taxonomy" id="75939"/>
    <lineage>
        <taxon>Eukaryota</taxon>
        <taxon>Metazoa</taxon>
        <taxon>Chordata</taxon>
        <taxon>Craniata</taxon>
        <taxon>Vertebrata</taxon>
        <taxon>Euteleostomi</taxon>
        <taxon>Actinopterygii</taxon>
        <taxon>Neopterygii</taxon>
        <taxon>Teleostei</taxon>
        <taxon>Protacanthopterygii</taxon>
        <taxon>Esociformes</taxon>
        <taxon>Umbridae</taxon>
        <taxon>Dallia</taxon>
    </lineage>
</organism>